<reference evidence="10 11" key="1">
    <citation type="journal article" date="2017" name="Genome Biol. Evol.">
        <title>Trajectories and Drivers of Genome Evolution in Surface-Associated Marine Phaeobacter.</title>
        <authorList>
            <person name="Freese H.M."/>
            <person name="Sikorski J."/>
            <person name="Bunk B."/>
            <person name="Scheuner C."/>
            <person name="Meier-Kolthoff J.P."/>
            <person name="Sproer C."/>
            <person name="Gram L."/>
            <person name="Overmann J."/>
        </authorList>
    </citation>
    <scope>NUCLEOTIDE SEQUENCE [LARGE SCALE GENOMIC DNA]</scope>
    <source>
        <strain evidence="10 11">P66</strain>
    </source>
</reference>
<evidence type="ECO:0000313" key="11">
    <source>
        <dbReference type="Proteomes" id="UP000236536"/>
    </source>
</evidence>
<evidence type="ECO:0000313" key="10">
    <source>
        <dbReference type="EMBL" id="AUQ97061.1"/>
    </source>
</evidence>
<dbReference type="SUPFAM" id="SSF161098">
    <property type="entry name" value="MetI-like"/>
    <property type="match status" value="1"/>
</dbReference>
<dbReference type="CDD" id="cd06261">
    <property type="entry name" value="TM_PBP2"/>
    <property type="match status" value="1"/>
</dbReference>
<keyword evidence="5 8" id="KW-0812">Transmembrane</keyword>
<dbReference type="PROSITE" id="PS50928">
    <property type="entry name" value="ABC_TM1"/>
    <property type="match status" value="1"/>
</dbReference>
<evidence type="ECO:0000256" key="7">
    <source>
        <dbReference type="ARBA" id="ARBA00023136"/>
    </source>
</evidence>
<feature type="transmembrane region" description="Helical" evidence="8">
    <location>
        <begin position="330"/>
        <end position="360"/>
    </location>
</feature>
<evidence type="ECO:0000256" key="1">
    <source>
        <dbReference type="ARBA" id="ARBA00004651"/>
    </source>
</evidence>
<dbReference type="Gene3D" id="1.10.3720.10">
    <property type="entry name" value="MetI-like"/>
    <property type="match status" value="1"/>
</dbReference>
<evidence type="ECO:0000256" key="6">
    <source>
        <dbReference type="ARBA" id="ARBA00022989"/>
    </source>
</evidence>
<geneLocation type="plasmid" evidence="10 11">
    <name>pP66_d</name>
</geneLocation>
<proteinExistence type="inferred from homology"/>
<feature type="transmembrane region" description="Helical" evidence="8">
    <location>
        <begin position="288"/>
        <end position="309"/>
    </location>
</feature>
<dbReference type="PANTHER" id="PTHR42929:SF5">
    <property type="entry name" value="ABC TRANSPORTER PERMEASE PROTEIN"/>
    <property type="match status" value="1"/>
</dbReference>
<feature type="transmembrane region" description="Helical" evidence="8">
    <location>
        <begin position="237"/>
        <end position="260"/>
    </location>
</feature>
<feature type="domain" description="ABC transmembrane type-1" evidence="9">
    <location>
        <begin position="202"/>
        <end position="408"/>
    </location>
</feature>
<dbReference type="Proteomes" id="UP000236536">
    <property type="component" value="Plasmid pP66_d"/>
</dbReference>
<name>A0ABM6RKL7_9RHOB</name>
<dbReference type="RefSeq" id="WP_102875649.1">
    <property type="nucleotide sequence ID" value="NZ_CP010709.1"/>
</dbReference>
<comment type="subcellular location">
    <subcellularLocation>
        <location evidence="1 8">Cell membrane</location>
        <topology evidence="1 8">Multi-pass membrane protein</topology>
    </subcellularLocation>
</comment>
<keyword evidence="7 8" id="KW-0472">Membrane</keyword>
<keyword evidence="10" id="KW-0614">Plasmid</keyword>
<feature type="transmembrane region" description="Helical" evidence="8">
    <location>
        <begin position="385"/>
        <end position="408"/>
    </location>
</feature>
<evidence type="ECO:0000256" key="8">
    <source>
        <dbReference type="RuleBase" id="RU363032"/>
    </source>
</evidence>
<evidence type="ECO:0000259" key="9">
    <source>
        <dbReference type="PROSITE" id="PS50928"/>
    </source>
</evidence>
<evidence type="ECO:0000256" key="4">
    <source>
        <dbReference type="ARBA" id="ARBA00022475"/>
    </source>
</evidence>
<dbReference type="EMBL" id="CP010709">
    <property type="protein sequence ID" value="AUQ97061.1"/>
    <property type="molecule type" value="Genomic_DNA"/>
</dbReference>
<gene>
    <name evidence="10" type="primary">potB_2</name>
    <name evidence="10" type="ORF">PhaeoP66_04335</name>
</gene>
<comment type="similarity">
    <text evidence="2">Belongs to the binding-protein-dependent transport system permease family. CysTW subfamily.</text>
</comment>
<dbReference type="InterPro" id="IPR000515">
    <property type="entry name" value="MetI-like"/>
</dbReference>
<keyword evidence="4" id="KW-1003">Cell membrane</keyword>
<keyword evidence="11" id="KW-1185">Reference proteome</keyword>
<dbReference type="Pfam" id="PF00528">
    <property type="entry name" value="BPD_transp_1"/>
    <property type="match status" value="1"/>
</dbReference>
<dbReference type="PANTHER" id="PTHR42929">
    <property type="entry name" value="INNER MEMBRANE ABC TRANSPORTER PERMEASE PROTEIN YDCU-RELATED-RELATED"/>
    <property type="match status" value="1"/>
</dbReference>
<keyword evidence="3 8" id="KW-0813">Transport</keyword>
<accession>A0ABM6RKL7</accession>
<keyword evidence="6 8" id="KW-1133">Transmembrane helix</keyword>
<feature type="transmembrane region" description="Helical" evidence="8">
    <location>
        <begin position="37"/>
        <end position="64"/>
    </location>
</feature>
<evidence type="ECO:0000256" key="3">
    <source>
        <dbReference type="ARBA" id="ARBA00022448"/>
    </source>
</evidence>
<dbReference type="InterPro" id="IPR035906">
    <property type="entry name" value="MetI-like_sf"/>
</dbReference>
<evidence type="ECO:0000256" key="5">
    <source>
        <dbReference type="ARBA" id="ARBA00022692"/>
    </source>
</evidence>
<evidence type="ECO:0000256" key="2">
    <source>
        <dbReference type="ARBA" id="ARBA00007069"/>
    </source>
</evidence>
<protein>
    <submittedName>
        <fullName evidence="10">Spermidine/putrescine transport system permease protein PotB</fullName>
    </submittedName>
</protein>
<organism evidence="10 11">
    <name type="scientific">Phaeobacter inhibens</name>
    <dbReference type="NCBI Taxonomy" id="221822"/>
    <lineage>
        <taxon>Bacteria</taxon>
        <taxon>Pseudomonadati</taxon>
        <taxon>Pseudomonadota</taxon>
        <taxon>Alphaproteobacteria</taxon>
        <taxon>Rhodobacterales</taxon>
        <taxon>Roseobacteraceae</taxon>
        <taxon>Phaeobacter</taxon>
    </lineage>
</organism>
<reference evidence="10 11" key="2">
    <citation type="journal article" date="2017" name="Int. J. Syst. Evol. Microbiol.">
        <title>Adaptation of Surface-Associated Bacteria to the Open Ocean: A Genomically Distinct Subpopulation of Phaeobacter gallaeciensis Colonizes Pacific Mesozooplankton.</title>
        <authorList>
            <person name="Freese H.M."/>
            <person name="Methner A."/>
            <person name="Overmann J."/>
        </authorList>
    </citation>
    <scope>NUCLEOTIDE SEQUENCE [LARGE SCALE GENOMIC DNA]</scope>
    <source>
        <strain evidence="10 11">P66</strain>
    </source>
</reference>
<sequence length="421" mass="46224">MTTFTSSVAADPNSIVPKASRLKRELARANRRKTRSAAFLVVPLLALVFVFFAMPIIGLLTGAVHSPTYADNFPRSAEHLHAGHPFDEAFYEALFLDIRAADDARTTGKVGRRLNQDQPGFSTMLKSANRASRRETPTKGAFRDWFATGDARWVDPEFQAAMRRSAQPYTDFFLLKSLDLTRDIGGTLASVSPDKALFVDVFLRTLGISLGVTLICCVLGYPLAWSLVQASPTWRNVMLLGVLFPFWTSLLVRTAAWVIVLQKEGPINSALLGLGLIDAPLTLVFNRFGVFIALTHILLPFLVLPLYSVMKAIPRDYMRAAKSLGARPAYAFLTAYFPQTLPGLSAGAILVFIMSIGYYITPALVGGPKDQMISYFIAFYTNNTINWGLASALALNLLIVTLVLYALYQRITGNGRVSVGV</sequence>
<feature type="transmembrane region" description="Helical" evidence="8">
    <location>
        <begin position="201"/>
        <end position="225"/>
    </location>
</feature>